<dbReference type="PANTHER" id="PTHR23080:SF143">
    <property type="entry name" value="SI:DKEY-56D12.4"/>
    <property type="match status" value="1"/>
</dbReference>
<reference evidence="2" key="1">
    <citation type="journal article" date="2019" name="bioRxiv">
        <title>The Genome of the Zebra Mussel, Dreissena polymorpha: A Resource for Invasive Species Research.</title>
        <authorList>
            <person name="McCartney M.A."/>
            <person name="Auch B."/>
            <person name="Kono T."/>
            <person name="Mallez S."/>
            <person name="Zhang Y."/>
            <person name="Obille A."/>
            <person name="Becker A."/>
            <person name="Abrahante J.E."/>
            <person name="Garbe J."/>
            <person name="Badalamenti J.P."/>
            <person name="Herman A."/>
            <person name="Mangelson H."/>
            <person name="Liachko I."/>
            <person name="Sullivan S."/>
            <person name="Sone E.D."/>
            <person name="Koren S."/>
            <person name="Silverstein K.A.T."/>
            <person name="Beckman K.B."/>
            <person name="Gohl D.M."/>
        </authorList>
    </citation>
    <scope>NUCLEOTIDE SEQUENCE</scope>
    <source>
        <strain evidence="2">Duluth1</strain>
        <tissue evidence="2">Whole animal</tissue>
    </source>
</reference>
<sequence length="130" mass="14923">MLLYTSFPVDVFQVMAGVLKRLNPFNYYAGCTVACFSLEDQLLFTLMKLRLNCKDLDLAFRFDTSRGTVSNIINTYISVLHEILFEGILLKVGIPSQSNARHPCESHLKTLVLQELQRMLQKLCRMFLVT</sequence>
<evidence type="ECO:0000259" key="1">
    <source>
        <dbReference type="Pfam" id="PF13613"/>
    </source>
</evidence>
<dbReference type="AlphaFoldDB" id="A0A9D4S1L0"/>
<name>A0A9D4S1L0_DREPO</name>
<proteinExistence type="predicted"/>
<protein>
    <recommendedName>
        <fullName evidence="1">Transposase Helix-turn-helix domain-containing protein</fullName>
    </recommendedName>
</protein>
<dbReference type="Pfam" id="PF13613">
    <property type="entry name" value="HTH_Tnp_4"/>
    <property type="match status" value="1"/>
</dbReference>
<gene>
    <name evidence="2" type="ORF">DPMN_011082</name>
</gene>
<reference evidence="2" key="2">
    <citation type="submission" date="2020-11" db="EMBL/GenBank/DDBJ databases">
        <authorList>
            <person name="McCartney M.A."/>
            <person name="Auch B."/>
            <person name="Kono T."/>
            <person name="Mallez S."/>
            <person name="Becker A."/>
            <person name="Gohl D.M."/>
            <person name="Silverstein K.A.T."/>
            <person name="Koren S."/>
            <person name="Bechman K.B."/>
            <person name="Herman A."/>
            <person name="Abrahante J.E."/>
            <person name="Garbe J."/>
        </authorList>
    </citation>
    <scope>NUCLEOTIDE SEQUENCE</scope>
    <source>
        <strain evidence="2">Duluth1</strain>
        <tissue evidence="2">Whole animal</tissue>
    </source>
</reference>
<feature type="domain" description="Transposase Helix-turn-helix" evidence="1">
    <location>
        <begin position="37"/>
        <end position="84"/>
    </location>
</feature>
<dbReference type="InterPro" id="IPR027805">
    <property type="entry name" value="Transposase_HTH_dom"/>
</dbReference>
<dbReference type="PANTHER" id="PTHR23080">
    <property type="entry name" value="THAP DOMAIN PROTEIN"/>
    <property type="match status" value="1"/>
</dbReference>
<comment type="caution">
    <text evidence="2">The sequence shown here is derived from an EMBL/GenBank/DDBJ whole genome shotgun (WGS) entry which is preliminary data.</text>
</comment>
<dbReference type="Proteomes" id="UP000828390">
    <property type="component" value="Unassembled WGS sequence"/>
</dbReference>
<evidence type="ECO:0000313" key="3">
    <source>
        <dbReference type="Proteomes" id="UP000828390"/>
    </source>
</evidence>
<dbReference type="EMBL" id="JAIWYP010000001">
    <property type="protein sequence ID" value="KAH3887068.1"/>
    <property type="molecule type" value="Genomic_DNA"/>
</dbReference>
<accession>A0A9D4S1L0</accession>
<keyword evidence="3" id="KW-1185">Reference proteome</keyword>
<organism evidence="2 3">
    <name type="scientific">Dreissena polymorpha</name>
    <name type="common">Zebra mussel</name>
    <name type="synonym">Mytilus polymorpha</name>
    <dbReference type="NCBI Taxonomy" id="45954"/>
    <lineage>
        <taxon>Eukaryota</taxon>
        <taxon>Metazoa</taxon>
        <taxon>Spiralia</taxon>
        <taxon>Lophotrochozoa</taxon>
        <taxon>Mollusca</taxon>
        <taxon>Bivalvia</taxon>
        <taxon>Autobranchia</taxon>
        <taxon>Heteroconchia</taxon>
        <taxon>Euheterodonta</taxon>
        <taxon>Imparidentia</taxon>
        <taxon>Neoheterodontei</taxon>
        <taxon>Myida</taxon>
        <taxon>Dreissenoidea</taxon>
        <taxon>Dreissenidae</taxon>
        <taxon>Dreissena</taxon>
    </lineage>
</organism>
<evidence type="ECO:0000313" key="2">
    <source>
        <dbReference type="EMBL" id="KAH3887068.1"/>
    </source>
</evidence>